<accession>A0AAE3V9M9</accession>
<keyword evidence="4" id="KW-0963">Cytoplasm</keyword>
<evidence type="ECO:0000256" key="3">
    <source>
        <dbReference type="ARBA" id="ARBA00023134"/>
    </source>
</evidence>
<feature type="binding site" evidence="5">
    <location>
        <position position="174"/>
    </location>
    <ligand>
        <name>GTP</name>
        <dbReference type="ChEBI" id="CHEBI:37565"/>
    </ligand>
</feature>
<evidence type="ECO:0000256" key="1">
    <source>
        <dbReference type="ARBA" id="ARBA00014898"/>
    </source>
</evidence>
<sequence>MNIQWYPGHMTKARRAMEADVRAVDMIIELVDARAPMATRNPDIGALGRGKERIIVMNKADLAEDKVTAAWSAAFRREGVECFMMDARSRKNLKKLFALIERACVAKRERDRRRGILNRPVRAMVAGIPNVGKSTLINTIAGKSSAKTGNRPGVTRGNQWIRLNQSVELLDTPGILWPKFEDQNVGAMIAFLGSINEMIVEPTELAAEFIRFLRGRDKAEGLYRRYELCDETVTESGLIAAIAIKRGCLLAGGEPDYAKASGIIMNEYRAGLLGRISLEEPEDYGAENADCGISAKEAASTSENSERGA</sequence>
<comment type="similarity">
    <text evidence="4">Belongs to the TRAFAC class YlqF/YawG GTPase family. MTG1 subfamily.</text>
</comment>
<dbReference type="AlphaFoldDB" id="A0AAE3V9M9"/>
<dbReference type="PROSITE" id="PS51721">
    <property type="entry name" value="G_CP"/>
    <property type="match status" value="1"/>
</dbReference>
<dbReference type="CDD" id="cd01856">
    <property type="entry name" value="YlqF"/>
    <property type="match status" value="1"/>
</dbReference>
<dbReference type="GO" id="GO:0005737">
    <property type="term" value="C:cytoplasm"/>
    <property type="evidence" value="ECO:0007669"/>
    <property type="project" value="UniProtKB-SubCell"/>
</dbReference>
<evidence type="ECO:0000256" key="4">
    <source>
        <dbReference type="PIRNR" id="PIRNR006230"/>
    </source>
</evidence>
<dbReference type="InterPro" id="IPR016478">
    <property type="entry name" value="GTPase_MTG1"/>
</dbReference>
<dbReference type="GO" id="GO:0006412">
    <property type="term" value="P:translation"/>
    <property type="evidence" value="ECO:0007669"/>
    <property type="project" value="TreeGrafter"/>
</dbReference>
<comment type="function">
    <text evidence="4">Required for a late step of 50S ribosomal subunit assembly. Has GTPase activity.</text>
</comment>
<dbReference type="InterPro" id="IPR023179">
    <property type="entry name" value="GTP-bd_ortho_bundle_sf"/>
</dbReference>
<evidence type="ECO:0000256" key="5">
    <source>
        <dbReference type="PIRSR" id="PIRSR006230-1"/>
    </source>
</evidence>
<dbReference type="Pfam" id="PF01926">
    <property type="entry name" value="MMR_HSR1"/>
    <property type="match status" value="1"/>
</dbReference>
<dbReference type="EMBL" id="JAUSTO010000005">
    <property type="protein sequence ID" value="MDQ0152342.1"/>
    <property type="molecule type" value="Genomic_DNA"/>
</dbReference>
<organism evidence="7 8">
    <name type="scientific">Moryella indoligenes</name>
    <dbReference type="NCBI Taxonomy" id="371674"/>
    <lineage>
        <taxon>Bacteria</taxon>
        <taxon>Bacillati</taxon>
        <taxon>Bacillota</taxon>
        <taxon>Clostridia</taxon>
        <taxon>Lachnospirales</taxon>
        <taxon>Lachnospiraceae</taxon>
        <taxon>Moryella</taxon>
    </lineage>
</organism>
<comment type="caution">
    <text evidence="7">The sequence shown here is derived from an EMBL/GenBank/DDBJ whole genome shotgun (WGS) entry which is preliminary data.</text>
</comment>
<proteinExistence type="inferred from homology"/>
<dbReference type="PANTHER" id="PTHR45782">
    <property type="entry name" value="MITOCHONDRIAL RIBOSOME-ASSOCIATED GTPASE 1"/>
    <property type="match status" value="1"/>
</dbReference>
<dbReference type="GO" id="GO:0003924">
    <property type="term" value="F:GTPase activity"/>
    <property type="evidence" value="ECO:0007669"/>
    <property type="project" value="TreeGrafter"/>
</dbReference>
<feature type="binding site" evidence="5">
    <location>
        <begin position="130"/>
        <end position="135"/>
    </location>
    <ligand>
        <name>GTP</name>
        <dbReference type="ChEBI" id="CHEBI:37565"/>
    </ligand>
</feature>
<feature type="domain" description="CP-type G" evidence="6">
    <location>
        <begin position="10"/>
        <end position="178"/>
    </location>
</feature>
<evidence type="ECO:0000313" key="7">
    <source>
        <dbReference type="EMBL" id="MDQ0152342.1"/>
    </source>
</evidence>
<dbReference type="PRINTS" id="PR00326">
    <property type="entry name" value="GTP1OBG"/>
</dbReference>
<keyword evidence="2 4" id="KW-0547">Nucleotide-binding</keyword>
<dbReference type="FunFam" id="3.40.50.300:FF:000590">
    <property type="entry name" value="Ribosome biogenesis GTPase A"/>
    <property type="match status" value="1"/>
</dbReference>
<protein>
    <recommendedName>
        <fullName evidence="1 4">Ribosome biogenesis GTPase A</fullName>
    </recommendedName>
</protein>
<feature type="binding site" evidence="5">
    <location>
        <begin position="58"/>
        <end position="61"/>
    </location>
    <ligand>
        <name>GTP</name>
        <dbReference type="ChEBI" id="CHEBI:37565"/>
    </ligand>
</feature>
<dbReference type="Gene3D" id="1.10.1580.10">
    <property type="match status" value="1"/>
</dbReference>
<reference evidence="7" key="1">
    <citation type="submission" date="2023-07" db="EMBL/GenBank/DDBJ databases">
        <title>Genomic Encyclopedia of Type Strains, Phase IV (KMG-IV): sequencing the most valuable type-strain genomes for metagenomic binning, comparative biology and taxonomic classification.</title>
        <authorList>
            <person name="Goeker M."/>
        </authorList>
    </citation>
    <scope>NUCLEOTIDE SEQUENCE</scope>
    <source>
        <strain evidence="7">DSM 19659</strain>
    </source>
</reference>
<dbReference type="Proteomes" id="UP001241537">
    <property type="component" value="Unassembled WGS sequence"/>
</dbReference>
<dbReference type="RefSeq" id="WP_106611921.1">
    <property type="nucleotide sequence ID" value="NZ_JAUSTO010000005.1"/>
</dbReference>
<dbReference type="PANTHER" id="PTHR45782:SF4">
    <property type="entry name" value="MITOCHONDRIAL RIBOSOME-ASSOCIATED GTPASE 1"/>
    <property type="match status" value="1"/>
</dbReference>
<evidence type="ECO:0000259" key="6">
    <source>
        <dbReference type="PROSITE" id="PS51721"/>
    </source>
</evidence>
<dbReference type="InterPro" id="IPR027417">
    <property type="entry name" value="P-loop_NTPase"/>
</dbReference>
<keyword evidence="3 4" id="KW-0342">GTP-binding</keyword>
<dbReference type="SUPFAM" id="SSF52540">
    <property type="entry name" value="P-loop containing nucleoside triphosphate hydrolases"/>
    <property type="match status" value="1"/>
</dbReference>
<gene>
    <name evidence="7" type="ORF">J2S20_001031</name>
</gene>
<dbReference type="Gene3D" id="3.40.50.300">
    <property type="entry name" value="P-loop containing nucleotide triphosphate hydrolases"/>
    <property type="match status" value="1"/>
</dbReference>
<dbReference type="GO" id="GO:0005525">
    <property type="term" value="F:GTP binding"/>
    <property type="evidence" value="ECO:0007669"/>
    <property type="project" value="UniProtKB-KW"/>
</dbReference>
<dbReference type="InterPro" id="IPR019991">
    <property type="entry name" value="GTP-bd_ribosome_bgen"/>
</dbReference>
<name>A0AAE3V9M9_9FIRM</name>
<dbReference type="InterPro" id="IPR006073">
    <property type="entry name" value="GTP-bd"/>
</dbReference>
<keyword evidence="8" id="KW-1185">Reference proteome</keyword>
<dbReference type="PIRSF" id="PIRSF006230">
    <property type="entry name" value="MG442"/>
    <property type="match status" value="1"/>
</dbReference>
<dbReference type="InterPro" id="IPR030378">
    <property type="entry name" value="G_CP_dom"/>
</dbReference>
<evidence type="ECO:0000313" key="8">
    <source>
        <dbReference type="Proteomes" id="UP001241537"/>
    </source>
</evidence>
<dbReference type="NCBIfam" id="TIGR03596">
    <property type="entry name" value="GTPase_YlqF"/>
    <property type="match status" value="1"/>
</dbReference>
<evidence type="ECO:0000256" key="2">
    <source>
        <dbReference type="ARBA" id="ARBA00022741"/>
    </source>
</evidence>
<comment type="subcellular location">
    <subcellularLocation>
        <location evidence="4">Cytoplasm</location>
    </subcellularLocation>
</comment>